<dbReference type="EMBL" id="CAXHTB010000006">
    <property type="protein sequence ID" value="CAL0308156.1"/>
    <property type="molecule type" value="Genomic_DNA"/>
</dbReference>
<feature type="domain" description="Disease resistance R13L4/SHOC-2-like LRR" evidence="7">
    <location>
        <begin position="257"/>
        <end position="462"/>
    </location>
</feature>
<evidence type="ECO:0000259" key="6">
    <source>
        <dbReference type="Pfam" id="PF23559"/>
    </source>
</evidence>
<reference evidence="8 9" key="1">
    <citation type="submission" date="2024-03" db="EMBL/GenBank/DDBJ databases">
        <authorList>
            <person name="Martinez-Hernandez J."/>
        </authorList>
    </citation>
    <scope>NUCLEOTIDE SEQUENCE [LARGE SCALE GENOMIC DNA]</scope>
</reference>
<evidence type="ECO:0000256" key="4">
    <source>
        <dbReference type="ARBA" id="ARBA00022840"/>
    </source>
</evidence>
<evidence type="ECO:0000256" key="3">
    <source>
        <dbReference type="ARBA" id="ARBA00022821"/>
    </source>
</evidence>
<dbReference type="Pfam" id="PF23559">
    <property type="entry name" value="WHD_DRP"/>
    <property type="match status" value="1"/>
</dbReference>
<evidence type="ECO:0000259" key="7">
    <source>
        <dbReference type="Pfam" id="PF23598"/>
    </source>
</evidence>
<comment type="caution">
    <text evidence="8">The sequence shown here is derived from an EMBL/GenBank/DDBJ whole genome shotgun (WGS) entry which is preliminary data.</text>
</comment>
<evidence type="ECO:0000313" key="8">
    <source>
        <dbReference type="EMBL" id="CAL0308156.1"/>
    </source>
</evidence>
<dbReference type="Pfam" id="PF18052">
    <property type="entry name" value="Rx_N"/>
    <property type="match status" value="1"/>
</dbReference>
<dbReference type="Pfam" id="PF23598">
    <property type="entry name" value="LRR_14"/>
    <property type="match status" value="1"/>
</dbReference>
<dbReference type="Gene3D" id="1.20.5.4130">
    <property type="match status" value="1"/>
</dbReference>
<dbReference type="GO" id="GO:0006952">
    <property type="term" value="P:defense response"/>
    <property type="evidence" value="ECO:0007669"/>
    <property type="project" value="UniProtKB-KW"/>
</dbReference>
<dbReference type="AlphaFoldDB" id="A0AAV1WGZ9"/>
<protein>
    <submittedName>
        <fullName evidence="8">Uncharacterized protein</fullName>
    </submittedName>
</protein>
<dbReference type="GO" id="GO:0005524">
    <property type="term" value="F:ATP binding"/>
    <property type="evidence" value="ECO:0007669"/>
    <property type="project" value="UniProtKB-KW"/>
</dbReference>
<dbReference type="Gene3D" id="3.80.10.10">
    <property type="entry name" value="Ribonuclease Inhibitor"/>
    <property type="match status" value="2"/>
</dbReference>
<proteinExistence type="predicted"/>
<dbReference type="SUPFAM" id="SSF52058">
    <property type="entry name" value="L domain-like"/>
    <property type="match status" value="1"/>
</dbReference>
<keyword evidence="1" id="KW-0677">Repeat</keyword>
<dbReference type="InterPro" id="IPR041118">
    <property type="entry name" value="Rx_N"/>
</dbReference>
<dbReference type="InterPro" id="IPR055414">
    <property type="entry name" value="LRR_R13L4/SHOC2-like"/>
</dbReference>
<gene>
    <name evidence="8" type="ORF">LLUT_LOCUS9216</name>
</gene>
<feature type="domain" description="Disease resistance N-terminal" evidence="5">
    <location>
        <begin position="11"/>
        <end position="95"/>
    </location>
</feature>
<accession>A0AAV1WGZ9</accession>
<dbReference type="InterPro" id="IPR032675">
    <property type="entry name" value="LRR_dom_sf"/>
</dbReference>
<evidence type="ECO:0000256" key="1">
    <source>
        <dbReference type="ARBA" id="ARBA00022737"/>
    </source>
</evidence>
<name>A0AAV1WGZ9_LUPLU</name>
<keyword evidence="4" id="KW-0067">ATP-binding</keyword>
<keyword evidence="3" id="KW-0611">Plant defense</keyword>
<organism evidence="8 9">
    <name type="scientific">Lupinus luteus</name>
    <name type="common">European yellow lupine</name>
    <dbReference type="NCBI Taxonomy" id="3873"/>
    <lineage>
        <taxon>Eukaryota</taxon>
        <taxon>Viridiplantae</taxon>
        <taxon>Streptophyta</taxon>
        <taxon>Embryophyta</taxon>
        <taxon>Tracheophyta</taxon>
        <taxon>Spermatophyta</taxon>
        <taxon>Magnoliopsida</taxon>
        <taxon>eudicotyledons</taxon>
        <taxon>Gunneridae</taxon>
        <taxon>Pentapetalae</taxon>
        <taxon>rosids</taxon>
        <taxon>fabids</taxon>
        <taxon>Fabales</taxon>
        <taxon>Fabaceae</taxon>
        <taxon>Papilionoideae</taxon>
        <taxon>50 kb inversion clade</taxon>
        <taxon>genistoids sensu lato</taxon>
        <taxon>core genistoids</taxon>
        <taxon>Genisteae</taxon>
        <taxon>Lupinus</taxon>
    </lineage>
</organism>
<dbReference type="Proteomes" id="UP001497480">
    <property type="component" value="Unassembled WGS sequence"/>
</dbReference>
<evidence type="ECO:0000259" key="5">
    <source>
        <dbReference type="Pfam" id="PF18052"/>
    </source>
</evidence>
<sequence length="558" mass="64194">MAESPAYLVADSLIAKISSSHICQASIDIDVYDDLQAFKKSLLSIRDWLSNVDFEKKHLYTTQLQQREIKIVLYDAENMVDEFECERLRNEVVNAHVNSITKVASFFSTSNPLVFRLRMAKQIKELDRRICSSEVASLWEALGLLPSPNKYENFIDVANRYLLELMSRSFLQIFSNFGTSFYFQIYDSVNDLARSIAKDECHMVNSNIQNVPENVQHLSFAEDDLLGNSFTSKSTVVRTILFPIEGVGASNVAFLNMCVSRYKYLRILDLSDSTYETLPWSIGKLRHLRFLSLERNKKIKRVPNSICKLHNLQVLNLVGCTKLEILPKGLRSLISLRQLGITTKEVVLPENDIANLNSLEILNIESCENIQSLFVGIKLPILRTLTVTKCGSLKSFPLDIKHFLKLETLFVDNCEYLVLTKGYEDMYFSLRLKAIRLHSLPQLSTLPNWLQESTNTLQSLTVVDCKNLEVLPEWLSNLSFLVSFAMVNCPKLMFLPNDFHHLTALGYLRIEGCPELCRKYQPQVGEYWFKISHISEIFIDQPEDLKEDKYEEYLEEEP</sequence>
<dbReference type="InterPro" id="IPR058922">
    <property type="entry name" value="WHD_DRP"/>
</dbReference>
<dbReference type="PANTHER" id="PTHR36766:SF61">
    <property type="entry name" value="NB-ARC DOMAIN DISEASE RESISTANCE PROTEIN"/>
    <property type="match status" value="1"/>
</dbReference>
<dbReference type="PANTHER" id="PTHR36766">
    <property type="entry name" value="PLANT BROAD-SPECTRUM MILDEW RESISTANCE PROTEIN RPW8"/>
    <property type="match status" value="1"/>
</dbReference>
<evidence type="ECO:0000256" key="2">
    <source>
        <dbReference type="ARBA" id="ARBA00022741"/>
    </source>
</evidence>
<keyword evidence="9" id="KW-1185">Reference proteome</keyword>
<keyword evidence="2" id="KW-0547">Nucleotide-binding</keyword>
<evidence type="ECO:0000313" key="9">
    <source>
        <dbReference type="Proteomes" id="UP001497480"/>
    </source>
</evidence>
<feature type="domain" description="Disease resistance protein winged helix" evidence="6">
    <location>
        <begin position="128"/>
        <end position="193"/>
    </location>
</feature>